<sequence length="142" mass="15246">MARSLPPGLHLTLVDCARIDGVLVDALVRISRRDGGVPHDVEEVVALIHQKAAEFRTSVLVDGGSGTARDESGSVQRPLISTERLSTQEAAELTGVSDSYLRRLARRGDVQASQTGRRGEWVFDGSAVAAWKAGRDEVRQAG</sequence>
<feature type="domain" description="Helix-turn-helix" evidence="1">
    <location>
        <begin position="85"/>
        <end position="135"/>
    </location>
</feature>
<reference evidence="2 3" key="1">
    <citation type="submission" date="2023-05" db="EMBL/GenBank/DDBJ databases">
        <title>Streptantibioticus silvisoli sp. nov., acidotolerant actinomycetes 1 from pine litter.</title>
        <authorList>
            <person name="Swiecimska M."/>
            <person name="Golinska P."/>
            <person name="Sangal V."/>
            <person name="Wachnowicz B."/>
            <person name="Goodfellow M."/>
        </authorList>
    </citation>
    <scope>NUCLEOTIDE SEQUENCE [LARGE SCALE GENOMIC DNA]</scope>
    <source>
        <strain evidence="2 3">SL54</strain>
    </source>
</reference>
<dbReference type="SUPFAM" id="SSF46955">
    <property type="entry name" value="Putative DNA-binding domain"/>
    <property type="match status" value="1"/>
</dbReference>
<dbReference type="InterPro" id="IPR009061">
    <property type="entry name" value="DNA-bd_dom_put_sf"/>
</dbReference>
<gene>
    <name evidence="2" type="ORF">POF43_019170</name>
</gene>
<dbReference type="InterPro" id="IPR036388">
    <property type="entry name" value="WH-like_DNA-bd_sf"/>
</dbReference>
<organism evidence="2 3">
    <name type="scientific">Streptantibioticus silvisoli</name>
    <dbReference type="NCBI Taxonomy" id="2705255"/>
    <lineage>
        <taxon>Bacteria</taxon>
        <taxon>Bacillati</taxon>
        <taxon>Actinomycetota</taxon>
        <taxon>Actinomycetes</taxon>
        <taxon>Kitasatosporales</taxon>
        <taxon>Streptomycetaceae</taxon>
        <taxon>Streptantibioticus</taxon>
    </lineage>
</organism>
<dbReference type="Pfam" id="PF12728">
    <property type="entry name" value="HTH_17"/>
    <property type="match status" value="1"/>
</dbReference>
<dbReference type="EMBL" id="JAAGKO020000027">
    <property type="protein sequence ID" value="MDI5964817.1"/>
    <property type="molecule type" value="Genomic_DNA"/>
</dbReference>
<comment type="caution">
    <text evidence="2">The sequence shown here is derived from an EMBL/GenBank/DDBJ whole genome shotgun (WGS) entry which is preliminary data.</text>
</comment>
<dbReference type="Proteomes" id="UP001156398">
    <property type="component" value="Unassembled WGS sequence"/>
</dbReference>
<dbReference type="InterPro" id="IPR010093">
    <property type="entry name" value="SinI_DNA-bd"/>
</dbReference>
<dbReference type="RefSeq" id="WP_271323183.1">
    <property type="nucleotide sequence ID" value="NZ_JAAGKO020000027.1"/>
</dbReference>
<keyword evidence="3" id="KW-1185">Reference proteome</keyword>
<evidence type="ECO:0000313" key="2">
    <source>
        <dbReference type="EMBL" id="MDI5964817.1"/>
    </source>
</evidence>
<evidence type="ECO:0000259" key="1">
    <source>
        <dbReference type="Pfam" id="PF12728"/>
    </source>
</evidence>
<accession>A0ABT6W4C5</accession>
<protein>
    <submittedName>
        <fullName evidence="2">Helix-turn-helix domain-containing protein</fullName>
    </submittedName>
</protein>
<name>A0ABT6W4C5_9ACTN</name>
<dbReference type="InterPro" id="IPR041657">
    <property type="entry name" value="HTH_17"/>
</dbReference>
<dbReference type="Gene3D" id="1.10.10.10">
    <property type="entry name" value="Winged helix-like DNA-binding domain superfamily/Winged helix DNA-binding domain"/>
    <property type="match status" value="1"/>
</dbReference>
<proteinExistence type="predicted"/>
<evidence type="ECO:0000313" key="3">
    <source>
        <dbReference type="Proteomes" id="UP001156398"/>
    </source>
</evidence>
<dbReference type="NCBIfam" id="TIGR01764">
    <property type="entry name" value="excise"/>
    <property type="match status" value="1"/>
</dbReference>